<dbReference type="OrthoDB" id="7840273at2"/>
<evidence type="ECO:0008006" key="3">
    <source>
        <dbReference type="Google" id="ProtNLM"/>
    </source>
</evidence>
<name>A0A1I0QFR3_9RHOB</name>
<dbReference type="RefSeq" id="WP_091431036.1">
    <property type="nucleotide sequence ID" value="NZ_FOJB01000001.1"/>
</dbReference>
<dbReference type="Proteomes" id="UP000199650">
    <property type="component" value="Unassembled WGS sequence"/>
</dbReference>
<evidence type="ECO:0000313" key="1">
    <source>
        <dbReference type="EMBL" id="SEW25939.1"/>
    </source>
</evidence>
<accession>A0A1I0QFR3</accession>
<dbReference type="STRING" id="1173584.SAMN05444851_2523"/>
<protein>
    <recommendedName>
        <fullName evidence="3">Phosphoadenosine phosphosulfate reductase</fullName>
    </recommendedName>
</protein>
<evidence type="ECO:0000313" key="2">
    <source>
        <dbReference type="Proteomes" id="UP000199650"/>
    </source>
</evidence>
<dbReference type="EMBL" id="FOJB01000001">
    <property type="protein sequence ID" value="SEW25939.1"/>
    <property type="molecule type" value="Genomic_DNA"/>
</dbReference>
<reference evidence="1 2" key="1">
    <citation type="submission" date="2016-10" db="EMBL/GenBank/DDBJ databases">
        <authorList>
            <person name="de Groot N.N."/>
        </authorList>
    </citation>
    <scope>NUCLEOTIDE SEQUENCE [LARGE SCALE GENOMIC DNA]</scope>
    <source>
        <strain evidence="1 2">DSM 29439</strain>
    </source>
</reference>
<organism evidence="1 2">
    <name type="scientific">Aliiroseovarius sediminilitoris</name>
    <dbReference type="NCBI Taxonomy" id="1173584"/>
    <lineage>
        <taxon>Bacteria</taxon>
        <taxon>Pseudomonadati</taxon>
        <taxon>Pseudomonadota</taxon>
        <taxon>Alphaproteobacteria</taxon>
        <taxon>Rhodobacterales</taxon>
        <taxon>Paracoccaceae</taxon>
        <taxon>Aliiroseovarius</taxon>
    </lineage>
</organism>
<sequence>MQDDLSAGDMNADHIGTPDDEWLSQLEEIGYERGYFEPLGADHAAILTDEGRTLLVTFETIRNIRNTSPLQEPLGWTLVRQNGWSNLCILAYSETWFRDRAVYGYFDRLIEDGFFEEFDKVVFYGAGMCGYAAAAFSVVAPEVTVIAVQPQATLDPAQTEFDRRFPKARRRDFTDRYHFAPEMVEMARDVFLFFDPAITEDTVHAAMFKGDHIHHIHARHFGETLAQSLFDMGVTHDLIMKAAKDTLTPQGCYRALRVRRRYRPYLRKLLAAAEARGKPLLVKWLASSVASNQHAPRFQQALDRAERILTKGSSIS</sequence>
<keyword evidence="2" id="KW-1185">Reference proteome</keyword>
<proteinExistence type="predicted"/>
<dbReference type="AlphaFoldDB" id="A0A1I0QFR3"/>
<gene>
    <name evidence="1" type="ORF">SAMN05444851_2523</name>
</gene>